<organism evidence="2 3">
    <name type="scientific">Kingdonia uniflora</name>
    <dbReference type="NCBI Taxonomy" id="39325"/>
    <lineage>
        <taxon>Eukaryota</taxon>
        <taxon>Viridiplantae</taxon>
        <taxon>Streptophyta</taxon>
        <taxon>Embryophyta</taxon>
        <taxon>Tracheophyta</taxon>
        <taxon>Spermatophyta</taxon>
        <taxon>Magnoliopsida</taxon>
        <taxon>Ranunculales</taxon>
        <taxon>Circaeasteraceae</taxon>
        <taxon>Kingdonia</taxon>
    </lineage>
</organism>
<proteinExistence type="predicted"/>
<keyword evidence="3" id="KW-1185">Reference proteome</keyword>
<feature type="region of interest" description="Disordered" evidence="1">
    <location>
        <begin position="46"/>
        <end position="99"/>
    </location>
</feature>
<evidence type="ECO:0000313" key="2">
    <source>
        <dbReference type="EMBL" id="KAF6152469.1"/>
    </source>
</evidence>
<gene>
    <name evidence="2" type="ORF">GIB67_035537</name>
</gene>
<dbReference type="Proteomes" id="UP000541444">
    <property type="component" value="Unassembled WGS sequence"/>
</dbReference>
<evidence type="ECO:0000256" key="1">
    <source>
        <dbReference type="SAM" id="MobiDB-lite"/>
    </source>
</evidence>
<feature type="compositionally biased region" description="Basic residues" evidence="1">
    <location>
        <begin position="88"/>
        <end position="97"/>
    </location>
</feature>
<comment type="caution">
    <text evidence="2">The sequence shown here is derived from an EMBL/GenBank/DDBJ whole genome shotgun (WGS) entry which is preliminary data.</text>
</comment>
<accession>A0A7J7MC74</accession>
<evidence type="ECO:0000313" key="3">
    <source>
        <dbReference type="Proteomes" id="UP000541444"/>
    </source>
</evidence>
<dbReference type="OrthoDB" id="10071381at2759"/>
<reference evidence="2 3" key="1">
    <citation type="journal article" date="2020" name="IScience">
        <title>Genome Sequencing of the Endangered Kingdonia uniflora (Circaeasteraceae, Ranunculales) Reveals Potential Mechanisms of Evolutionary Specialization.</title>
        <authorList>
            <person name="Sun Y."/>
            <person name="Deng T."/>
            <person name="Zhang A."/>
            <person name="Moore M.J."/>
            <person name="Landis J.B."/>
            <person name="Lin N."/>
            <person name="Zhang H."/>
            <person name="Zhang X."/>
            <person name="Huang J."/>
            <person name="Zhang X."/>
            <person name="Sun H."/>
            <person name="Wang H."/>
        </authorList>
    </citation>
    <scope>NUCLEOTIDE SEQUENCE [LARGE SCALE GENOMIC DNA]</scope>
    <source>
        <strain evidence="2">TB1705</strain>
        <tissue evidence="2">Leaf</tissue>
    </source>
</reference>
<sequence>MCVPSVEDVFSLGGLCGFSREDRETSTSCSSSRIKDCSTVPCMYAADAVQENPEPQSNQHSDDRQDGPQVADGNKEDAPQAEKDANRRVPRKRKAKRGTSQVIMDYEQMIIPGPTYQSWIQGASDLHIKPMSNMKITHLMELPPVGLTCRLSGYGSKEVYYPVPLINLWMKYSQLQPPYDSPSGEALEAFPVPRTTRGNKTKGLMVGQRYDMHGMEPVAPKDTEIFRFLVDVNKSSLECDWAGTNWKANLTNNDFGGPFKTFQFDIDGSDKVCFVHGLDDLKEKYISYTSCIDKHGVEDEVLDLKHND</sequence>
<dbReference type="AlphaFoldDB" id="A0A7J7MC74"/>
<feature type="compositionally biased region" description="Basic and acidic residues" evidence="1">
    <location>
        <begin position="73"/>
        <end position="87"/>
    </location>
</feature>
<name>A0A7J7MC74_9MAGN</name>
<protein>
    <submittedName>
        <fullName evidence="2">Uncharacterized protein</fullName>
    </submittedName>
</protein>
<dbReference type="EMBL" id="JACGCM010001629">
    <property type="protein sequence ID" value="KAF6152469.1"/>
    <property type="molecule type" value="Genomic_DNA"/>
</dbReference>